<protein>
    <submittedName>
        <fullName evidence="1">Uncharacterized protein</fullName>
    </submittedName>
</protein>
<evidence type="ECO:0000313" key="2">
    <source>
        <dbReference type="Proteomes" id="UP000008838"/>
    </source>
</evidence>
<proteinExistence type="predicted"/>
<name>B2GGG2_KOCRD</name>
<dbReference type="Proteomes" id="UP000008838">
    <property type="component" value="Chromosome"/>
</dbReference>
<dbReference type="eggNOG" id="ENOG502ZV5P">
    <property type="taxonomic scope" value="Bacteria"/>
</dbReference>
<organism evidence="1 2">
    <name type="scientific">Kocuria rhizophila (strain ATCC 9341 / DSM 348 / NBRC 103217 / DC2201)</name>
    <dbReference type="NCBI Taxonomy" id="378753"/>
    <lineage>
        <taxon>Bacteria</taxon>
        <taxon>Bacillati</taxon>
        <taxon>Actinomycetota</taxon>
        <taxon>Actinomycetes</taxon>
        <taxon>Micrococcales</taxon>
        <taxon>Micrococcaceae</taxon>
        <taxon>Kocuria</taxon>
    </lineage>
</organism>
<dbReference type="AlphaFoldDB" id="B2GGG2"/>
<keyword evidence="2" id="KW-1185">Reference proteome</keyword>
<dbReference type="EMBL" id="AP009152">
    <property type="protein sequence ID" value="BAG29502.1"/>
    <property type="molecule type" value="Genomic_DNA"/>
</dbReference>
<evidence type="ECO:0000313" key="1">
    <source>
        <dbReference type="EMBL" id="BAG29502.1"/>
    </source>
</evidence>
<reference evidence="1 2" key="1">
    <citation type="journal article" date="2008" name="J. Bacteriol.">
        <title>Complete genome sequence of the soil actinomycete Kocuria rhizophila.</title>
        <authorList>
            <person name="Takarada H."/>
            <person name="Sekine M."/>
            <person name="Kosugi H."/>
            <person name="Matsuo Y."/>
            <person name="Fujisawa T."/>
            <person name="Omata S."/>
            <person name="Kishi E."/>
            <person name="Shimizu A."/>
            <person name="Tsukatani N."/>
            <person name="Tanikawa S."/>
            <person name="Fujita N."/>
            <person name="Harayama S."/>
        </authorList>
    </citation>
    <scope>NUCLEOTIDE SEQUENCE [LARGE SCALE GENOMIC DNA]</scope>
    <source>
        <strain evidence="2">ATCC 9341 / DSM 348 / NBRC 103217 / DC2201</strain>
    </source>
</reference>
<dbReference type="HOGENOM" id="CLU_1701953_0_0_11"/>
<accession>B2GGG2</accession>
<dbReference type="KEGG" id="krh:KRH_11550"/>
<sequence length="154" mass="17424">MAPSQESNKGSNTWGGRRIMTVLDMRQIESFEDPWDTVPVIGAALDPEAAGAAGEWGAEPAPEDVSVRCDAVGNPCELVYHGREQRVLEPVIHWFERRKWWDVEARVPRESRTSAVDRERWRVQAVQAGAAVARTFELTRNQATEQWQLLRVSV</sequence>
<gene>
    <name evidence="1" type="ordered locus">KRH_11550</name>
</gene>
<dbReference type="STRING" id="378753.KRH_11550"/>